<feature type="transmembrane region" description="Helical" evidence="1">
    <location>
        <begin position="6"/>
        <end position="22"/>
    </location>
</feature>
<reference evidence="2 3" key="1">
    <citation type="journal article" date="2011" name="Stand. Genomic Sci.">
        <title>Draft genome sequence of Caminibacter mediatlanticus strain TB-2, an epsilonproteobacterium isolated from a deep-sea hydrothermal vent.</title>
        <authorList>
            <person name="Giovannelli D."/>
            <person name="Ferriera S."/>
            <person name="Johnson J."/>
            <person name="Kravitz S."/>
            <person name="Perez-Rodriguez I."/>
            <person name="Ricci J."/>
            <person name="O'Brien C."/>
            <person name="Voordeckers J.W."/>
            <person name="Bini E."/>
            <person name="Vetriani C."/>
        </authorList>
    </citation>
    <scope>NUCLEOTIDE SEQUENCE [LARGE SCALE GENOMIC DNA]</scope>
    <source>
        <strain evidence="2 3">TB-2</strain>
    </source>
</reference>
<sequence>MQILMIILIIYGIFAIAEIMYIKKLEKRFKEKNLKLNEYEEELILKKIIQKA</sequence>
<dbReference type="EMBL" id="ABCJ01000001">
    <property type="protein sequence ID" value="EDM24341.1"/>
    <property type="molecule type" value="Genomic_DNA"/>
</dbReference>
<accession>A0AAI9AHK6</accession>
<gene>
    <name evidence="2" type="ORF">CMTB2_02458</name>
</gene>
<dbReference type="RefSeq" id="WP_007473178.1">
    <property type="nucleotide sequence ID" value="NZ_ABCJ01000001.1"/>
</dbReference>
<comment type="caution">
    <text evidence="2">The sequence shown here is derived from an EMBL/GenBank/DDBJ whole genome shotgun (WGS) entry which is preliminary data.</text>
</comment>
<evidence type="ECO:0000256" key="1">
    <source>
        <dbReference type="SAM" id="Phobius"/>
    </source>
</evidence>
<keyword evidence="1" id="KW-0472">Membrane</keyword>
<evidence type="ECO:0000313" key="2">
    <source>
        <dbReference type="EMBL" id="EDM24341.1"/>
    </source>
</evidence>
<evidence type="ECO:0000313" key="3">
    <source>
        <dbReference type="Proteomes" id="UP000003288"/>
    </source>
</evidence>
<dbReference type="Proteomes" id="UP000003288">
    <property type="component" value="Unassembled WGS sequence"/>
</dbReference>
<keyword evidence="1" id="KW-1133">Transmembrane helix</keyword>
<organism evidence="2 3">
    <name type="scientific">Caminibacter mediatlanticus TB-2</name>
    <dbReference type="NCBI Taxonomy" id="391592"/>
    <lineage>
        <taxon>Bacteria</taxon>
        <taxon>Pseudomonadati</taxon>
        <taxon>Campylobacterota</taxon>
        <taxon>Epsilonproteobacteria</taxon>
        <taxon>Nautiliales</taxon>
        <taxon>Nautiliaceae</taxon>
        <taxon>Caminibacter</taxon>
    </lineage>
</organism>
<name>A0AAI9AHK6_9BACT</name>
<protein>
    <submittedName>
        <fullName evidence="2">Uncharacterized protein</fullName>
    </submittedName>
</protein>
<proteinExistence type="predicted"/>
<keyword evidence="1" id="KW-0812">Transmembrane</keyword>
<dbReference type="AlphaFoldDB" id="A0AAI9AHK6"/>